<comment type="caution">
    <text evidence="2">The sequence shown here is derived from an EMBL/GenBank/DDBJ whole genome shotgun (WGS) entry which is preliminary data.</text>
</comment>
<evidence type="ECO:0000256" key="1">
    <source>
        <dbReference type="SAM" id="MobiDB-lite"/>
    </source>
</evidence>
<evidence type="ECO:0000313" key="2">
    <source>
        <dbReference type="EMBL" id="KFG26168.1"/>
    </source>
</evidence>
<dbReference type="Proteomes" id="UP000054524">
    <property type="component" value="Unassembled WGS sequence"/>
</dbReference>
<dbReference type="EMBL" id="AKIJ01000003">
    <property type="protein sequence ID" value="KFG26168.1"/>
    <property type="molecule type" value="Genomic_DNA"/>
</dbReference>
<sequence>MDIIIRVTESAYNSKTNLQPEIARILARKRPGTYVIDISHDNRLITTDPNIFDDNIQGGTTGMYLPPEYFTDNPDIRPRDPDNDELQPPGRDTGWEKRKWRDEFI</sequence>
<name>A0A086J200_NEMA1</name>
<keyword evidence="3" id="KW-1185">Reference proteome</keyword>
<accession>A0A086J200</accession>
<dbReference type="OrthoDB" id="10282266at2759"/>
<dbReference type="RefSeq" id="XP_052904723.1">
    <property type="nucleotide sequence ID" value="XM_053048918.1"/>
</dbReference>
<evidence type="ECO:0000313" key="3">
    <source>
        <dbReference type="Proteomes" id="UP000054524"/>
    </source>
</evidence>
<feature type="region of interest" description="Disordered" evidence="1">
    <location>
        <begin position="71"/>
        <end position="105"/>
    </location>
</feature>
<dbReference type="HOGENOM" id="CLU_2237279_0_0_1"/>
<organism evidence="2 3">
    <name type="scientific">Nematocida ausubeli (strain ATCC PRA-371 / ERTm2)</name>
    <name type="common">Nematode killer fungus</name>
    <dbReference type="NCBI Taxonomy" id="1913371"/>
    <lineage>
        <taxon>Eukaryota</taxon>
        <taxon>Fungi</taxon>
        <taxon>Fungi incertae sedis</taxon>
        <taxon>Microsporidia</taxon>
        <taxon>Nematocida</taxon>
    </lineage>
</organism>
<proteinExistence type="predicted"/>
<protein>
    <submittedName>
        <fullName evidence="2">Uncharacterized protein</fullName>
    </submittedName>
</protein>
<dbReference type="GeneID" id="77676257"/>
<gene>
    <name evidence="2" type="ORF">NESG_01284</name>
</gene>
<dbReference type="AlphaFoldDB" id="A0A086J200"/>
<feature type="compositionally biased region" description="Basic and acidic residues" evidence="1">
    <location>
        <begin position="93"/>
        <end position="105"/>
    </location>
</feature>
<reference evidence="2 3" key="1">
    <citation type="journal article" date="2014" name="Genome Announc.">
        <title>Genome Sequence of the Microsporidian Species Nematocida sp1 Strain ERTm6 (ATCC PRA-372).</title>
        <authorList>
            <person name="Bakowski M.A."/>
            <person name="Priest M."/>
            <person name="Young S."/>
            <person name="Cuomo C.A."/>
            <person name="Troemel E.R."/>
        </authorList>
    </citation>
    <scope>NUCLEOTIDE SEQUENCE [LARGE SCALE GENOMIC DNA]</scope>
    <source>
        <strain evidence="2 3">ERTm6</strain>
    </source>
</reference>